<dbReference type="Proteomes" id="UP001188597">
    <property type="component" value="Unassembled WGS sequence"/>
</dbReference>
<dbReference type="EMBL" id="JAVXUP010000607">
    <property type="protein sequence ID" value="KAK3024336.1"/>
    <property type="molecule type" value="Genomic_DNA"/>
</dbReference>
<dbReference type="PANTHER" id="PTHR43811">
    <property type="entry name" value="FKBP-TYPE PEPTIDYL-PROLYL CIS-TRANS ISOMERASE FKPA"/>
    <property type="match status" value="1"/>
</dbReference>
<keyword evidence="3 5" id="KW-0697">Rotamase</keyword>
<evidence type="ECO:0000256" key="2">
    <source>
        <dbReference type="ARBA" id="ARBA00013194"/>
    </source>
</evidence>
<keyword evidence="9" id="KW-1185">Reference proteome</keyword>
<sequence>MGKPDGKKASPGKKEEEKAEAMPFQVRSFPNGLVIEELVMGKPDGKKASPGKKVSIHYIGKLKKNGIGKVIKGWDIGVNGNYTLLDLSYYTLSMCKELILTYQSMPSSGMRIGYKRRLTIPPAMGYSLSLSLSKSND</sequence>
<evidence type="ECO:0000256" key="5">
    <source>
        <dbReference type="PROSITE-ProRule" id="PRU00277"/>
    </source>
</evidence>
<comment type="caution">
    <text evidence="8">The sequence shown here is derived from an EMBL/GenBank/DDBJ whole genome shotgun (WGS) entry which is preliminary data.</text>
</comment>
<reference evidence="8" key="1">
    <citation type="submission" date="2022-12" db="EMBL/GenBank/DDBJ databases">
        <title>Draft genome assemblies for two species of Escallonia (Escalloniales).</title>
        <authorList>
            <person name="Chanderbali A."/>
            <person name="Dervinis C."/>
            <person name="Anghel I."/>
            <person name="Soltis D."/>
            <person name="Soltis P."/>
            <person name="Zapata F."/>
        </authorList>
    </citation>
    <scope>NUCLEOTIDE SEQUENCE</scope>
    <source>
        <strain evidence="8">UCBG64.0493</strain>
        <tissue evidence="8">Leaf</tissue>
    </source>
</reference>
<dbReference type="AlphaFoldDB" id="A0AA88WB29"/>
<dbReference type="InterPro" id="IPR046357">
    <property type="entry name" value="PPIase_dom_sf"/>
</dbReference>
<protein>
    <recommendedName>
        <fullName evidence="2 5">peptidylprolyl isomerase</fullName>
        <ecNumber evidence="2 5">5.2.1.8</ecNumber>
    </recommendedName>
</protein>
<dbReference type="Gene3D" id="3.10.50.40">
    <property type="match status" value="1"/>
</dbReference>
<evidence type="ECO:0000259" key="7">
    <source>
        <dbReference type="PROSITE" id="PS50059"/>
    </source>
</evidence>
<dbReference type="SUPFAM" id="SSF54534">
    <property type="entry name" value="FKBP-like"/>
    <property type="match status" value="1"/>
</dbReference>
<organism evidence="8 9">
    <name type="scientific">Escallonia herrerae</name>
    <dbReference type="NCBI Taxonomy" id="1293975"/>
    <lineage>
        <taxon>Eukaryota</taxon>
        <taxon>Viridiplantae</taxon>
        <taxon>Streptophyta</taxon>
        <taxon>Embryophyta</taxon>
        <taxon>Tracheophyta</taxon>
        <taxon>Spermatophyta</taxon>
        <taxon>Magnoliopsida</taxon>
        <taxon>eudicotyledons</taxon>
        <taxon>Gunneridae</taxon>
        <taxon>Pentapetalae</taxon>
        <taxon>asterids</taxon>
        <taxon>campanulids</taxon>
        <taxon>Escalloniales</taxon>
        <taxon>Escalloniaceae</taxon>
        <taxon>Escallonia</taxon>
    </lineage>
</organism>
<evidence type="ECO:0000256" key="4">
    <source>
        <dbReference type="ARBA" id="ARBA00023235"/>
    </source>
</evidence>
<accession>A0AA88WB29</accession>
<feature type="region of interest" description="Disordered" evidence="6">
    <location>
        <begin position="1"/>
        <end position="23"/>
    </location>
</feature>
<name>A0AA88WB29_9ASTE</name>
<dbReference type="InterPro" id="IPR001179">
    <property type="entry name" value="PPIase_FKBP_dom"/>
</dbReference>
<dbReference type="EC" id="5.2.1.8" evidence="2 5"/>
<dbReference type="PANTHER" id="PTHR43811:SF19">
    <property type="entry name" value="39 KDA FK506-BINDING NUCLEAR PROTEIN"/>
    <property type="match status" value="1"/>
</dbReference>
<evidence type="ECO:0000256" key="6">
    <source>
        <dbReference type="SAM" id="MobiDB-lite"/>
    </source>
</evidence>
<gene>
    <name evidence="8" type="ORF">RJ639_043018</name>
</gene>
<comment type="catalytic activity">
    <reaction evidence="1 5">
        <text>[protein]-peptidylproline (omega=180) = [protein]-peptidylproline (omega=0)</text>
        <dbReference type="Rhea" id="RHEA:16237"/>
        <dbReference type="Rhea" id="RHEA-COMP:10747"/>
        <dbReference type="Rhea" id="RHEA-COMP:10748"/>
        <dbReference type="ChEBI" id="CHEBI:83833"/>
        <dbReference type="ChEBI" id="CHEBI:83834"/>
        <dbReference type="EC" id="5.2.1.8"/>
    </reaction>
</comment>
<dbReference type="GO" id="GO:0003755">
    <property type="term" value="F:peptidyl-prolyl cis-trans isomerase activity"/>
    <property type="evidence" value="ECO:0007669"/>
    <property type="project" value="UniProtKB-KW"/>
</dbReference>
<feature type="domain" description="PPIase FKBP-type" evidence="7">
    <location>
        <begin position="51"/>
        <end position="126"/>
    </location>
</feature>
<evidence type="ECO:0000313" key="9">
    <source>
        <dbReference type="Proteomes" id="UP001188597"/>
    </source>
</evidence>
<feature type="compositionally biased region" description="Basic and acidic residues" evidence="6">
    <location>
        <begin position="1"/>
        <end position="20"/>
    </location>
</feature>
<keyword evidence="4 5" id="KW-0413">Isomerase</keyword>
<evidence type="ECO:0000313" key="8">
    <source>
        <dbReference type="EMBL" id="KAK3024336.1"/>
    </source>
</evidence>
<dbReference type="Pfam" id="PF00254">
    <property type="entry name" value="FKBP_C"/>
    <property type="match status" value="1"/>
</dbReference>
<proteinExistence type="predicted"/>
<dbReference type="PROSITE" id="PS50059">
    <property type="entry name" value="FKBP_PPIASE"/>
    <property type="match status" value="1"/>
</dbReference>
<evidence type="ECO:0000256" key="3">
    <source>
        <dbReference type="ARBA" id="ARBA00023110"/>
    </source>
</evidence>
<evidence type="ECO:0000256" key="1">
    <source>
        <dbReference type="ARBA" id="ARBA00000971"/>
    </source>
</evidence>